<evidence type="ECO:0000256" key="1">
    <source>
        <dbReference type="SAM" id="MobiDB-lite"/>
    </source>
</evidence>
<dbReference type="KEGG" id="lxl:KDY119_02885"/>
<feature type="transmembrane region" description="Helical" evidence="2">
    <location>
        <begin position="99"/>
        <end position="116"/>
    </location>
</feature>
<evidence type="ECO:0000313" key="3">
    <source>
        <dbReference type="EMBL" id="QFU99356.1"/>
    </source>
</evidence>
<sequence>MTPHQNGDPTAGDTATVDASEPAATTPTRRERFRAWRRTRPFWGGLLVVVAGFELFGSGQLDFGHLHLQFGIQGLQATVIPIVLVLLGVLIWTMPVHRVFYGVIALVLSVYALIGVNLGGFLIGMVLGIVGSVMALSWMPQEATADEAVEPEAARPRHAESLNLTGNAPSTDDTLVLEDSSAPRPFSVAPAEAGIAPRRRARLNAIGAGVLASALSVGGTGLVGAGALPVAATASAEQSGWCVLDPLHVFCPADDDSASDGATSAPSESPTATSTPTEDPTSDGTTSDGGATDTGASAPSGGGATDEGAGSTGGDTPSSGTDGTQDDAAAGDATKDAEGEDSAKDDKADGTTDEQSVKEASKDGVAALAGELKLCLGEGKDLGSSSTFTAPNLSAHLSGSKFQITNSWYKGNVSLKRVDGSTVRVMKFTADKAVVPGFRLDVPAKADGSQGLVATSDSITMKGDVVLYATKFSGKLLGIPLTFTPECAPPGFIPLPSMTDVKIEMVANTAESLAYDNPHQEVYEH</sequence>
<dbReference type="Pfam" id="PF19609">
    <property type="entry name" value="DUF6114"/>
    <property type="match status" value="1"/>
</dbReference>
<feature type="compositionally biased region" description="Gly residues" evidence="1">
    <location>
        <begin position="300"/>
        <end position="313"/>
    </location>
</feature>
<gene>
    <name evidence="3" type="ORF">KDY119_02885</name>
</gene>
<feature type="compositionally biased region" description="Polar residues" evidence="1">
    <location>
        <begin position="162"/>
        <end position="173"/>
    </location>
</feature>
<feature type="compositionally biased region" description="Basic and acidic residues" evidence="1">
    <location>
        <begin position="333"/>
        <end position="361"/>
    </location>
</feature>
<evidence type="ECO:0000313" key="4">
    <source>
        <dbReference type="Proteomes" id="UP000326702"/>
    </source>
</evidence>
<name>A0A5P9QDM6_9MICO</name>
<organism evidence="3 4">
    <name type="scientific">Luteimicrobium xylanilyticum</name>
    <dbReference type="NCBI Taxonomy" id="1133546"/>
    <lineage>
        <taxon>Bacteria</taxon>
        <taxon>Bacillati</taxon>
        <taxon>Actinomycetota</taxon>
        <taxon>Actinomycetes</taxon>
        <taxon>Micrococcales</taxon>
        <taxon>Luteimicrobium</taxon>
    </lineage>
</organism>
<accession>A0A5P9QDM6</accession>
<feature type="region of interest" description="Disordered" evidence="1">
    <location>
        <begin position="255"/>
        <end position="361"/>
    </location>
</feature>
<dbReference type="Proteomes" id="UP000326702">
    <property type="component" value="Chromosome"/>
</dbReference>
<feature type="transmembrane region" description="Helical" evidence="2">
    <location>
        <begin position="42"/>
        <end position="61"/>
    </location>
</feature>
<feature type="region of interest" description="Disordered" evidence="1">
    <location>
        <begin position="147"/>
        <end position="177"/>
    </location>
</feature>
<feature type="region of interest" description="Disordered" evidence="1">
    <location>
        <begin position="1"/>
        <end position="30"/>
    </location>
</feature>
<evidence type="ECO:0000256" key="2">
    <source>
        <dbReference type="SAM" id="Phobius"/>
    </source>
</evidence>
<proteinExistence type="predicted"/>
<protein>
    <submittedName>
        <fullName evidence="3">Uncharacterized protein</fullName>
    </submittedName>
</protein>
<keyword evidence="2" id="KW-0472">Membrane</keyword>
<feature type="transmembrane region" description="Helical" evidence="2">
    <location>
        <begin position="73"/>
        <end position="92"/>
    </location>
</feature>
<feature type="compositionally biased region" description="Low complexity" evidence="1">
    <location>
        <begin position="314"/>
        <end position="332"/>
    </location>
</feature>
<dbReference type="InterPro" id="IPR046096">
    <property type="entry name" value="DUF6114"/>
</dbReference>
<reference evidence="3 4" key="1">
    <citation type="submission" date="2019-10" db="EMBL/GenBank/DDBJ databases">
        <title>Genome sequence of Luteimicrobium xylanilyticum HY-24.</title>
        <authorList>
            <person name="Kim D.Y."/>
            <person name="Park H.-Y."/>
        </authorList>
    </citation>
    <scope>NUCLEOTIDE SEQUENCE [LARGE SCALE GENOMIC DNA]</scope>
    <source>
        <strain evidence="3 4">HY-24</strain>
    </source>
</reference>
<keyword evidence="2" id="KW-1133">Transmembrane helix</keyword>
<dbReference type="RefSeq" id="WP_227994694.1">
    <property type="nucleotide sequence ID" value="NZ_BAABIH010000008.1"/>
</dbReference>
<feature type="compositionally biased region" description="Low complexity" evidence="1">
    <location>
        <begin position="259"/>
        <end position="299"/>
    </location>
</feature>
<dbReference type="AlphaFoldDB" id="A0A5P9QDM6"/>
<keyword evidence="2" id="KW-0812">Transmembrane</keyword>
<keyword evidence="4" id="KW-1185">Reference proteome</keyword>
<dbReference type="EMBL" id="CP045529">
    <property type="protein sequence ID" value="QFU99356.1"/>
    <property type="molecule type" value="Genomic_DNA"/>
</dbReference>